<organism evidence="5">
    <name type="scientific">Amphimedon queenslandica</name>
    <name type="common">Sponge</name>
    <dbReference type="NCBI Taxonomy" id="400682"/>
    <lineage>
        <taxon>Eukaryota</taxon>
        <taxon>Metazoa</taxon>
        <taxon>Porifera</taxon>
        <taxon>Demospongiae</taxon>
        <taxon>Heteroscleromorpha</taxon>
        <taxon>Haplosclerida</taxon>
        <taxon>Niphatidae</taxon>
        <taxon>Amphimedon</taxon>
    </lineage>
</organism>
<dbReference type="PROSITE" id="PS50191">
    <property type="entry name" value="CRAL_TRIO"/>
    <property type="match status" value="1"/>
</dbReference>
<feature type="domain" description="Tyrosine specific protein phosphatases" evidence="3">
    <location>
        <begin position="950"/>
        <end position="1037"/>
    </location>
</feature>
<dbReference type="InterPro" id="IPR001251">
    <property type="entry name" value="CRAL-TRIO_dom"/>
</dbReference>
<dbReference type="SMART" id="SM00194">
    <property type="entry name" value="PTPc"/>
    <property type="match status" value="1"/>
</dbReference>
<dbReference type="eggNOG" id="ENOG502QR81">
    <property type="taxonomic scope" value="Eukaryota"/>
</dbReference>
<name>A0A1X7UM05_AMPQE</name>
<evidence type="ECO:0000313" key="6">
    <source>
        <dbReference type="Proteomes" id="UP000007879"/>
    </source>
</evidence>
<dbReference type="InterPro" id="IPR016130">
    <property type="entry name" value="Tyr_Pase_AS"/>
</dbReference>
<evidence type="ECO:0000256" key="1">
    <source>
        <dbReference type="SAM" id="MobiDB-lite"/>
    </source>
</evidence>
<dbReference type="PROSITE" id="PS50056">
    <property type="entry name" value="TYR_PHOSPHATASE_2"/>
    <property type="match status" value="1"/>
</dbReference>
<dbReference type="KEGG" id="aqu:100636373"/>
<keyword evidence="6" id="KW-1185">Reference proteome</keyword>
<dbReference type="SUPFAM" id="SSF52799">
    <property type="entry name" value="(Phosphotyrosine protein) phosphatases II"/>
    <property type="match status" value="1"/>
</dbReference>
<feature type="compositionally biased region" description="Low complexity" evidence="1">
    <location>
        <begin position="422"/>
        <end position="433"/>
    </location>
</feature>
<feature type="domain" description="Tyrosine-protein phosphatase" evidence="2">
    <location>
        <begin position="777"/>
        <end position="1046"/>
    </location>
</feature>
<feature type="compositionally biased region" description="Basic and acidic residues" evidence="1">
    <location>
        <begin position="264"/>
        <end position="273"/>
    </location>
</feature>
<dbReference type="Pfam" id="PF00650">
    <property type="entry name" value="CRAL_TRIO"/>
    <property type="match status" value="1"/>
</dbReference>
<dbReference type="PANTHER" id="PTHR19134:SF449">
    <property type="entry name" value="TYROSINE-PROTEIN PHOSPHATASE 1"/>
    <property type="match status" value="1"/>
</dbReference>
<dbReference type="InterPro" id="IPR029021">
    <property type="entry name" value="Prot-tyrosine_phosphatase-like"/>
</dbReference>
<reference evidence="6" key="1">
    <citation type="journal article" date="2010" name="Nature">
        <title>The Amphimedon queenslandica genome and the evolution of animal complexity.</title>
        <authorList>
            <person name="Srivastava M."/>
            <person name="Simakov O."/>
            <person name="Chapman J."/>
            <person name="Fahey B."/>
            <person name="Gauthier M.E."/>
            <person name="Mitros T."/>
            <person name="Richards G.S."/>
            <person name="Conaco C."/>
            <person name="Dacre M."/>
            <person name="Hellsten U."/>
            <person name="Larroux C."/>
            <person name="Putnam N.H."/>
            <person name="Stanke M."/>
            <person name="Adamska M."/>
            <person name="Darling A."/>
            <person name="Degnan S.M."/>
            <person name="Oakley T.H."/>
            <person name="Plachetzki D.C."/>
            <person name="Zhai Y."/>
            <person name="Adamski M."/>
            <person name="Calcino A."/>
            <person name="Cummins S.F."/>
            <person name="Goodstein D.M."/>
            <person name="Harris C."/>
            <person name="Jackson D.J."/>
            <person name="Leys S.P."/>
            <person name="Shu S."/>
            <person name="Woodcroft B.J."/>
            <person name="Vervoort M."/>
            <person name="Kosik K.S."/>
            <person name="Manning G."/>
            <person name="Degnan B.M."/>
            <person name="Rokhsar D.S."/>
        </authorList>
    </citation>
    <scope>NUCLEOTIDE SEQUENCE [LARGE SCALE GENOMIC DNA]</scope>
</reference>
<dbReference type="Gene3D" id="3.40.525.10">
    <property type="entry name" value="CRAL-TRIO lipid binding domain"/>
    <property type="match status" value="1"/>
</dbReference>
<dbReference type="InterPro" id="IPR050348">
    <property type="entry name" value="Protein-Tyr_Phosphatase"/>
</dbReference>
<dbReference type="STRING" id="400682.A0A1X7UM05"/>
<dbReference type="Pfam" id="PF00102">
    <property type="entry name" value="Y_phosphatase"/>
    <property type="match status" value="1"/>
</dbReference>
<dbReference type="InParanoid" id="A0A1X7UM05"/>
<feature type="region of interest" description="Disordered" evidence="1">
    <location>
        <begin position="234"/>
        <end position="495"/>
    </location>
</feature>
<evidence type="ECO:0000259" key="2">
    <source>
        <dbReference type="PROSITE" id="PS50055"/>
    </source>
</evidence>
<feature type="compositionally biased region" description="Basic and acidic residues" evidence="1">
    <location>
        <begin position="620"/>
        <end position="631"/>
    </location>
</feature>
<evidence type="ECO:0000259" key="3">
    <source>
        <dbReference type="PROSITE" id="PS50056"/>
    </source>
</evidence>
<protein>
    <recommendedName>
        <fullName evidence="7">Tyrosine-protein phosphatase non-receptor type 9</fullName>
    </recommendedName>
</protein>
<feature type="region of interest" description="Disordered" evidence="1">
    <location>
        <begin position="525"/>
        <end position="640"/>
    </location>
</feature>
<feature type="domain" description="CRAL-TRIO" evidence="4">
    <location>
        <begin position="83"/>
        <end position="245"/>
    </location>
</feature>
<dbReference type="PRINTS" id="PR00700">
    <property type="entry name" value="PRTYPHPHTASE"/>
</dbReference>
<dbReference type="InterPro" id="IPR003595">
    <property type="entry name" value="Tyr_Pase_cat"/>
</dbReference>
<dbReference type="PANTHER" id="PTHR19134">
    <property type="entry name" value="RECEPTOR-TYPE TYROSINE-PROTEIN PHOSPHATASE"/>
    <property type="match status" value="1"/>
</dbReference>
<feature type="compositionally biased region" description="Low complexity" evidence="1">
    <location>
        <begin position="479"/>
        <end position="489"/>
    </location>
</feature>
<feature type="compositionally biased region" description="Pro residues" evidence="1">
    <location>
        <begin position="254"/>
        <end position="263"/>
    </location>
</feature>
<sequence>MNTDIDNSLVGLSQEKMQKVSSFRTTANATLAKTSLPSMTVGQAVKYLYASKFDSKKAEDIFHRYQDYYKEFSLSDLALNKHSLNTEIRSKKLEILGARDNDGAQILLFTVKKHKGGESKTAVQLLFLLLDQISESNGTMTKGVTLLVDLQECPQTVCDMKYVTTIFNILNGGYPLYLNMVYILEAPSWFKMSREPVYQSLSKAGKVKMLSLIDLSSVMSPSSLPTNLKFPFKPSASSGSSANASPSRNKSPPKSNPPVAPPPRVDKPMKKQLSEPTIAQQKAEEESEAMSGVNVSKMMQVFQGQASTSPPPPPPHAAKAHPLGRGGKLPQVNGTAHQHSNQKHSKPFGASPAYPLQPPKTSSSSSGGGGVPQYDVVGPSPSNTSPVRNVSPPSKYPPLFPPPSSVPPPSYSAPPPPPPSSSKPSRPVVSHKPVWLKSSKVPDTEEVLAHVSYSAEEVGPLHDDEDSIDGPMSRDDSEISSSSSGMSSSNKQKFSPSVGKRFFANFGAEGLSKVGGAGNKIAQVFKKKGAESDKKQTSAASTDEDFSADSGEGGVASKKVEKSGKSRVPVKIFGNKKEAPDQIDLAVKSDNHASGQTPPMSKSSRSHLTQYDSVSVKPTRPMEKIAAHDTNHAQAPPTQTHPYKVTVIRDKGPLSPPPLKTAPPEYAAIQKPHPSKHAHRSLTPPPSLPPQYSDDALLDDEDERVGVAPLHPKRPDKRNAYENICFTVDEDEGEILSAESTRKDEIIYENFGPDKGNRFMSASELEAYVNEKGIRGLSEEYFKIKNEPVTGKADYFRLPCNSTKNRYKDVICYDSTRVTLNSIPDTEGSDYIHANYCNGYQKPKGIILTQGPLKRTVNDYWRMLWEKEVFVIVMATKCVEMRKLKCAQYWPDGLNTVAQFGDISVSVVNDVVEGAYQFRQFVAYKNGETRHLMHYQFLGWPDYGVPENGSDVIDVLDAARSMQGCFSEYVTDPDRFPLHGPPMVIHCSAGIGRSGTFASLDYCIDELRMTNKVNVQECVRLLRQQRAFSIQTDEQYAFCYKTVLEYALYLKAALKR</sequence>
<proteinExistence type="predicted"/>
<dbReference type="OrthoDB" id="10051650at2759"/>
<dbReference type="GO" id="GO:0004725">
    <property type="term" value="F:protein tyrosine phosphatase activity"/>
    <property type="evidence" value="ECO:0007669"/>
    <property type="project" value="InterPro"/>
</dbReference>
<dbReference type="InterPro" id="IPR000242">
    <property type="entry name" value="PTP_cat"/>
</dbReference>
<evidence type="ECO:0000259" key="4">
    <source>
        <dbReference type="PROSITE" id="PS50191"/>
    </source>
</evidence>
<dbReference type="Proteomes" id="UP000007879">
    <property type="component" value="Unassembled WGS sequence"/>
</dbReference>
<dbReference type="EnsemblMetazoa" id="XM_003387287.3">
    <property type="protein sequence ID" value="XP_003387335.1"/>
    <property type="gene ID" value="LOC100636373"/>
</dbReference>
<reference evidence="5" key="2">
    <citation type="submission" date="2017-05" db="UniProtKB">
        <authorList>
            <consortium name="EnsemblMetazoa"/>
        </authorList>
    </citation>
    <scope>IDENTIFICATION</scope>
</reference>
<feature type="compositionally biased region" description="Pro residues" evidence="1">
    <location>
        <begin position="394"/>
        <end position="421"/>
    </location>
</feature>
<dbReference type="InterPro" id="IPR000387">
    <property type="entry name" value="Tyr_Pase_dom"/>
</dbReference>
<dbReference type="InterPro" id="IPR036865">
    <property type="entry name" value="CRAL-TRIO_dom_sf"/>
</dbReference>
<dbReference type="PROSITE" id="PS00383">
    <property type="entry name" value="TYR_PHOSPHATASE_1"/>
    <property type="match status" value="1"/>
</dbReference>
<feature type="compositionally biased region" description="Low complexity" evidence="1">
    <location>
        <begin position="235"/>
        <end position="253"/>
    </location>
</feature>
<evidence type="ECO:0000313" key="5">
    <source>
        <dbReference type="EnsemblMetazoa" id="Aqu2.1.29020_001"/>
    </source>
</evidence>
<dbReference type="SMART" id="SM00404">
    <property type="entry name" value="PTPc_motif"/>
    <property type="match status" value="1"/>
</dbReference>
<dbReference type="EnsemblMetazoa" id="Aqu2.1.29020_001">
    <property type="protein sequence ID" value="Aqu2.1.29020_001"/>
    <property type="gene ID" value="Aqu2.1.29020"/>
</dbReference>
<dbReference type="PROSITE" id="PS50055">
    <property type="entry name" value="TYR_PHOSPHATASE_PTP"/>
    <property type="match status" value="1"/>
</dbReference>
<feature type="compositionally biased region" description="Polar residues" evidence="1">
    <location>
        <begin position="592"/>
        <end position="613"/>
    </location>
</feature>
<dbReference type="SUPFAM" id="SSF52087">
    <property type="entry name" value="CRAL/TRIO domain"/>
    <property type="match status" value="1"/>
</dbReference>
<feature type="region of interest" description="Disordered" evidence="1">
    <location>
        <begin position="671"/>
        <end position="695"/>
    </location>
</feature>
<dbReference type="AlphaFoldDB" id="A0A1X7UM05"/>
<dbReference type="Gene3D" id="3.90.190.10">
    <property type="entry name" value="Protein tyrosine phosphatase superfamily"/>
    <property type="match status" value="1"/>
</dbReference>
<accession>A0A1X7UM05</accession>
<dbReference type="CDD" id="cd00170">
    <property type="entry name" value="SEC14"/>
    <property type="match status" value="1"/>
</dbReference>
<evidence type="ECO:0008006" key="7">
    <source>
        <dbReference type="Google" id="ProtNLM"/>
    </source>
</evidence>
<gene>
    <name evidence="5" type="primary">100636373</name>
</gene>